<evidence type="ECO:0000313" key="2">
    <source>
        <dbReference type="EMBL" id="AWM14373.1"/>
    </source>
</evidence>
<feature type="transmembrane region" description="Helical" evidence="1">
    <location>
        <begin position="12"/>
        <end position="34"/>
    </location>
</feature>
<proteinExistence type="predicted"/>
<name>A0A2U8QW78_9FLAO</name>
<feature type="transmembrane region" description="Helical" evidence="1">
    <location>
        <begin position="40"/>
        <end position="58"/>
    </location>
</feature>
<feature type="transmembrane region" description="Helical" evidence="1">
    <location>
        <begin position="70"/>
        <end position="90"/>
    </location>
</feature>
<evidence type="ECO:0000313" key="3">
    <source>
        <dbReference type="Proteomes" id="UP000245429"/>
    </source>
</evidence>
<feature type="transmembrane region" description="Helical" evidence="1">
    <location>
        <begin position="96"/>
        <end position="115"/>
    </location>
</feature>
<keyword evidence="1" id="KW-1133">Transmembrane helix</keyword>
<evidence type="ECO:0000256" key="1">
    <source>
        <dbReference type="SAM" id="Phobius"/>
    </source>
</evidence>
<accession>A0A2U8QW78</accession>
<keyword evidence="3" id="KW-1185">Reference proteome</keyword>
<dbReference type="KEGG" id="fse:DI487_11250"/>
<reference evidence="2 3" key="1">
    <citation type="submission" date="2018-05" db="EMBL/GenBank/DDBJ databases">
        <title>Flavobacterium sp. MEBiC07310.</title>
        <authorList>
            <person name="Baek K."/>
        </authorList>
    </citation>
    <scope>NUCLEOTIDE SEQUENCE [LARGE SCALE GENOMIC DNA]</scope>
    <source>
        <strain evidence="2 3">MEBiC07310</strain>
    </source>
</reference>
<dbReference type="RefSeq" id="WP_109569733.1">
    <property type="nucleotide sequence ID" value="NZ_CP029463.1"/>
</dbReference>
<feature type="transmembrane region" description="Helical" evidence="1">
    <location>
        <begin position="124"/>
        <end position="142"/>
    </location>
</feature>
<dbReference type="EMBL" id="CP029463">
    <property type="protein sequence ID" value="AWM14373.1"/>
    <property type="molecule type" value="Genomic_DNA"/>
</dbReference>
<gene>
    <name evidence="2" type="ORF">DI487_11250</name>
</gene>
<protein>
    <submittedName>
        <fullName evidence="2">Uncharacterized protein</fullName>
    </submittedName>
</protein>
<keyword evidence="1" id="KW-0472">Membrane</keyword>
<organism evidence="2 3">
    <name type="scientific">Flavobacterium sediminis</name>
    <dbReference type="NCBI Taxonomy" id="2201181"/>
    <lineage>
        <taxon>Bacteria</taxon>
        <taxon>Pseudomonadati</taxon>
        <taxon>Bacteroidota</taxon>
        <taxon>Flavobacteriia</taxon>
        <taxon>Flavobacteriales</taxon>
        <taxon>Flavobacteriaceae</taxon>
        <taxon>Flavobacterium</taxon>
    </lineage>
</organism>
<dbReference type="AlphaFoldDB" id="A0A2U8QW78"/>
<keyword evidence="1" id="KW-0812">Transmembrane</keyword>
<sequence>MKTLLNNNKYYMNLIIFIFLLSVISFFSINNIIASIFKHFSFFILLGISFYFFPFQILKIKYKDNRTVEIISKLIFAFSVTFIALYSIISVEPIEIYGKIISIVAGFFTFFLIFYKKQVEKDMLISHLILNFVLLGVLKMFYL</sequence>
<dbReference type="Proteomes" id="UP000245429">
    <property type="component" value="Chromosome"/>
</dbReference>